<sequence length="34" mass="4053">MNKALKIVKLKINSDLDFKIDLIKLVTFVQRFIF</sequence>
<dbReference type="EMBL" id="CP012622">
    <property type="protein sequence ID" value="ALD66555.1"/>
    <property type="molecule type" value="Genomic_DNA"/>
</dbReference>
<organism evidence="1 2">
    <name type="scientific">Spiroplasma cantharicola</name>
    <dbReference type="NCBI Taxonomy" id="362837"/>
    <lineage>
        <taxon>Bacteria</taxon>
        <taxon>Bacillati</taxon>
        <taxon>Mycoplasmatota</taxon>
        <taxon>Mollicutes</taxon>
        <taxon>Entomoplasmatales</taxon>
        <taxon>Spiroplasmataceae</taxon>
        <taxon>Spiroplasma</taxon>
    </lineage>
</organism>
<dbReference type="PATRIC" id="fig|362837.3.peg.665"/>
<name>A0A0M4JWZ3_9MOLU</name>
<dbReference type="Proteomes" id="UP000063919">
    <property type="component" value="Chromosome"/>
</dbReference>
<evidence type="ECO:0000313" key="2">
    <source>
        <dbReference type="Proteomes" id="UP000063919"/>
    </source>
</evidence>
<keyword evidence="2" id="KW-1185">Reference proteome</keyword>
<evidence type="ECO:0000313" key="1">
    <source>
        <dbReference type="EMBL" id="ALD66555.1"/>
    </source>
</evidence>
<dbReference type="KEGG" id="scj:SCANT_v1c06490"/>
<accession>A0A0M4JWZ3</accession>
<gene>
    <name evidence="1" type="ORF">SCANT_v1c06490</name>
</gene>
<dbReference type="AlphaFoldDB" id="A0A0M4JWZ3"/>
<proteinExistence type="predicted"/>
<reference evidence="1 2" key="1">
    <citation type="journal article" date="2015" name="Genome Announc.">
        <title>Complete Genome Sequence of Spiroplasma cantharicola CC-1T (DSM 21588), a Bacterium Isolated from Soldier Beetle (Cantharis carolinus).</title>
        <authorList>
            <person name="Lo W.S."/>
            <person name="Liu P.Y."/>
            <person name="Kuo C.H."/>
        </authorList>
    </citation>
    <scope>NUCLEOTIDE SEQUENCE [LARGE SCALE GENOMIC DNA]</scope>
    <source>
        <strain evidence="1 2">CC-1</strain>
    </source>
</reference>
<protein>
    <submittedName>
        <fullName evidence="1">Uncharacterized protein</fullName>
    </submittedName>
</protein>
<dbReference type="STRING" id="362837.SCANT_v1c06490"/>